<dbReference type="InterPro" id="IPR009057">
    <property type="entry name" value="Homeodomain-like_sf"/>
</dbReference>
<accession>A0ABV4A7P9</accession>
<evidence type="ECO:0000313" key="5">
    <source>
        <dbReference type="EMBL" id="MEX9252253.1"/>
    </source>
</evidence>
<proteinExistence type="predicted"/>
<feature type="domain" description="HTH araC/xylS-type" evidence="4">
    <location>
        <begin position="189"/>
        <end position="287"/>
    </location>
</feature>
<dbReference type="Gene3D" id="1.10.10.60">
    <property type="entry name" value="Homeodomain-like"/>
    <property type="match status" value="2"/>
</dbReference>
<dbReference type="Pfam" id="PF06719">
    <property type="entry name" value="AraC_N"/>
    <property type="match status" value="1"/>
</dbReference>
<dbReference type="InterPro" id="IPR009594">
    <property type="entry name" value="Tscrpt_reg_HTH_AraC_N"/>
</dbReference>
<keyword evidence="1" id="KW-0805">Transcription regulation</keyword>
<evidence type="ECO:0000256" key="3">
    <source>
        <dbReference type="ARBA" id="ARBA00023163"/>
    </source>
</evidence>
<name>A0ABV4A7P9_9ENTR</name>
<dbReference type="EMBL" id="JBFZPZ010000004">
    <property type="protein sequence ID" value="MEX9252253.1"/>
    <property type="molecule type" value="Genomic_DNA"/>
</dbReference>
<keyword evidence="6" id="KW-1185">Reference proteome</keyword>
<evidence type="ECO:0000256" key="1">
    <source>
        <dbReference type="ARBA" id="ARBA00023015"/>
    </source>
</evidence>
<dbReference type="InterPro" id="IPR018060">
    <property type="entry name" value="HTH_AraC"/>
</dbReference>
<organism evidence="5 6">
    <name type="scientific">Pseudenterobacter timonensis</name>
    <dbReference type="NCBI Taxonomy" id="1755099"/>
    <lineage>
        <taxon>Bacteria</taxon>
        <taxon>Pseudomonadati</taxon>
        <taxon>Pseudomonadota</taxon>
        <taxon>Gammaproteobacteria</taxon>
        <taxon>Enterobacterales</taxon>
        <taxon>Enterobacteriaceae</taxon>
        <taxon>Pseudenterobacter</taxon>
    </lineage>
</organism>
<reference evidence="5 6" key="1">
    <citation type="submission" date="2024-03" db="EMBL/GenBank/DDBJ databases">
        <title>Role of Flies in the Dissemination of Carbapenem-Resistant Enterobacteriaceae (CRE): An Epidemiological and Genomic Study in China.</title>
        <authorList>
            <person name="Chen K."/>
            <person name="Zhang R."/>
            <person name="Chen S."/>
        </authorList>
    </citation>
    <scope>NUCLEOTIDE SEQUENCE [LARGE SCALE GENOMIC DNA]</scope>
    <source>
        <strain evidence="6">fly-313</strain>
    </source>
</reference>
<keyword evidence="3" id="KW-0804">Transcription</keyword>
<dbReference type="SUPFAM" id="SSF46689">
    <property type="entry name" value="Homeodomain-like"/>
    <property type="match status" value="2"/>
</dbReference>
<dbReference type="PROSITE" id="PS01124">
    <property type="entry name" value="HTH_ARAC_FAMILY_2"/>
    <property type="match status" value="1"/>
</dbReference>
<dbReference type="InterPro" id="IPR018062">
    <property type="entry name" value="HTH_AraC-typ_CS"/>
</dbReference>
<protein>
    <submittedName>
        <fullName evidence="5">AraC family transcriptional regulator N-terminal domain-containing protein</fullName>
    </submittedName>
</protein>
<dbReference type="RefSeq" id="WP_369497278.1">
    <property type="nucleotide sequence ID" value="NZ_JBFZPZ010000004.1"/>
</dbReference>
<dbReference type="PANTHER" id="PTHR43436">
    <property type="entry name" value="ARAC-FAMILY TRANSCRIPTIONAL REGULATOR"/>
    <property type="match status" value="1"/>
</dbReference>
<evidence type="ECO:0000256" key="2">
    <source>
        <dbReference type="ARBA" id="ARBA00023125"/>
    </source>
</evidence>
<keyword evidence="2" id="KW-0238">DNA-binding</keyword>
<dbReference type="Pfam" id="PF12833">
    <property type="entry name" value="HTH_18"/>
    <property type="match status" value="1"/>
</dbReference>
<dbReference type="SMART" id="SM00342">
    <property type="entry name" value="HTH_ARAC"/>
    <property type="match status" value="1"/>
</dbReference>
<dbReference type="PROSITE" id="PS00041">
    <property type="entry name" value="HTH_ARAC_FAMILY_1"/>
    <property type="match status" value="1"/>
</dbReference>
<gene>
    <name evidence="5" type="ORF">AB7Z85_07000</name>
</gene>
<dbReference type="Proteomes" id="UP001561463">
    <property type="component" value="Unassembled WGS sequence"/>
</dbReference>
<evidence type="ECO:0000259" key="4">
    <source>
        <dbReference type="PROSITE" id="PS01124"/>
    </source>
</evidence>
<comment type="caution">
    <text evidence="5">The sequence shown here is derived from an EMBL/GenBank/DDBJ whole genome shotgun (WGS) entry which is preliminary data.</text>
</comment>
<sequence>MDATLFELCRRYADAHVSQCGVAATPVAGLTIVRAMHPGELQVAIARPLIAMLLQGRKRVTTGASGFEYGPGEAMVIAADIPTTSQIVQASQRHPYYALVLEFDPVILRELQEVVPALPTKTPAIGIQPFDRDVTDAARRLVGLFDQPQALTLLGEGLRRELHYWLLQSVHGPAIRALGAVDSHAARIGRAVAILRKEYMRAVRVEELAGAAGMSVSVFHHHFRAITTLSPVQFQKQLRLIEARRELLAEGAGIARTASLVGYASVSQFTRDYARMFGTPPGRDRRIAKAEA</sequence>
<dbReference type="PANTHER" id="PTHR43436:SF1">
    <property type="entry name" value="TRANSCRIPTIONAL REGULATORY PROTEIN"/>
    <property type="match status" value="1"/>
</dbReference>
<evidence type="ECO:0000313" key="6">
    <source>
        <dbReference type="Proteomes" id="UP001561463"/>
    </source>
</evidence>